<feature type="compositionally biased region" description="Polar residues" evidence="1">
    <location>
        <begin position="280"/>
        <end position="291"/>
    </location>
</feature>
<feature type="compositionally biased region" description="Low complexity" evidence="1">
    <location>
        <begin position="241"/>
        <end position="253"/>
    </location>
</feature>
<dbReference type="PANTHER" id="PTHR36805">
    <property type="entry name" value="AGENET DOMAIN-CONTAINING PROTEIN"/>
    <property type="match status" value="1"/>
</dbReference>
<sequence>MDLLLPFKIGDLAELKSFLIGYRSAWFRCKVHDMRLNSSAGYLEYYLEYIDYSTEQEKEWVKVFEENPTSSNQNSRESTQLMIRPCFPQWYYGHEVPEQFPNSDVTAIVDEAWKVGDLVDWFTAGCYWSGTITKLLGKNMVEVKLPPPPIGEGIRYRANCNDLRPTLEWSLTKGWTVPLSQAKRKHWHAARLLQHSKSESEKSTSDEESSSDDEYGDNGGGVQQSGCRALNLSQGGPVVLAPPSAKNSASSPKAQEDGIIPSAENLKLSSTSKPPGPGHGTQSAATSSQPAGTGVTVKQEPGIGISIKQEQEWPLTVAEADDGPDEFLEKLDKLQAKLDYLVERTQVGQERRAEVLASSHGSTKDNASSK</sequence>
<keyword evidence="4" id="KW-1185">Reference proteome</keyword>
<dbReference type="Gramene" id="TKW24537">
    <property type="protein sequence ID" value="TKW24537"/>
    <property type="gene ID" value="SEVIR_3G057100v2"/>
</dbReference>
<dbReference type="EMBL" id="CM016554">
    <property type="protein sequence ID" value="TKW24538.1"/>
    <property type="molecule type" value="Genomic_DNA"/>
</dbReference>
<accession>A0A4U6VJU4</accession>
<dbReference type="AlphaFoldDB" id="A0A4U6VJU4"/>
<dbReference type="PANTHER" id="PTHR36805:SF7">
    <property type="entry name" value="AGENET DOMAIN-CONTAINING PROTEIN"/>
    <property type="match status" value="1"/>
</dbReference>
<organism evidence="3 4">
    <name type="scientific">Setaria viridis</name>
    <name type="common">Green bristlegrass</name>
    <name type="synonym">Setaria italica subsp. viridis</name>
    <dbReference type="NCBI Taxonomy" id="4556"/>
    <lineage>
        <taxon>Eukaryota</taxon>
        <taxon>Viridiplantae</taxon>
        <taxon>Streptophyta</taxon>
        <taxon>Embryophyta</taxon>
        <taxon>Tracheophyta</taxon>
        <taxon>Spermatophyta</taxon>
        <taxon>Magnoliopsida</taxon>
        <taxon>Liliopsida</taxon>
        <taxon>Poales</taxon>
        <taxon>Poaceae</taxon>
        <taxon>PACMAD clade</taxon>
        <taxon>Panicoideae</taxon>
        <taxon>Panicodae</taxon>
        <taxon>Paniceae</taxon>
        <taxon>Cenchrinae</taxon>
        <taxon>Setaria</taxon>
    </lineage>
</organism>
<feature type="compositionally biased region" description="Acidic residues" evidence="1">
    <location>
        <begin position="206"/>
        <end position="216"/>
    </location>
</feature>
<dbReference type="SMART" id="SM00743">
    <property type="entry name" value="Agenet"/>
    <property type="match status" value="1"/>
</dbReference>
<feature type="compositionally biased region" description="Polar residues" evidence="1">
    <location>
        <begin position="359"/>
        <end position="370"/>
    </location>
</feature>
<dbReference type="Pfam" id="PF05641">
    <property type="entry name" value="Agenet"/>
    <property type="match status" value="1"/>
</dbReference>
<name>A0A4U6VJU4_SETVI</name>
<dbReference type="OMA" id="ASARDTW"/>
<reference evidence="3 4" key="1">
    <citation type="submission" date="2019-03" db="EMBL/GenBank/DDBJ databases">
        <title>WGS assembly of Setaria viridis.</title>
        <authorList>
            <person name="Huang P."/>
            <person name="Jenkins J."/>
            <person name="Grimwood J."/>
            <person name="Barry K."/>
            <person name="Healey A."/>
            <person name="Mamidi S."/>
            <person name="Sreedasyam A."/>
            <person name="Shu S."/>
            <person name="Feldman M."/>
            <person name="Wu J."/>
            <person name="Yu Y."/>
            <person name="Chen C."/>
            <person name="Johnson J."/>
            <person name="Rokhsar D."/>
            <person name="Baxter I."/>
            <person name="Schmutz J."/>
            <person name="Brutnell T."/>
            <person name="Kellogg E."/>
        </authorList>
    </citation>
    <scope>NUCLEOTIDE SEQUENCE [LARGE SCALE GENOMIC DNA]</scope>
    <source>
        <strain evidence="4">cv. A10</strain>
    </source>
</reference>
<feature type="domain" description="Agenet" evidence="2">
    <location>
        <begin position="111"/>
        <end position="171"/>
    </location>
</feature>
<dbReference type="InterPro" id="IPR014002">
    <property type="entry name" value="Agenet_dom_plant"/>
</dbReference>
<protein>
    <recommendedName>
        <fullName evidence="2">Agenet domain-containing protein</fullName>
    </recommendedName>
</protein>
<evidence type="ECO:0000313" key="4">
    <source>
        <dbReference type="Proteomes" id="UP000298652"/>
    </source>
</evidence>
<gene>
    <name evidence="3" type="ORF">SEVIR_3G057100v2</name>
</gene>
<dbReference type="Proteomes" id="UP000298652">
    <property type="component" value="Chromosome 3"/>
</dbReference>
<feature type="compositionally biased region" description="Basic and acidic residues" evidence="1">
    <location>
        <begin position="196"/>
        <end position="205"/>
    </location>
</feature>
<evidence type="ECO:0000259" key="2">
    <source>
        <dbReference type="SMART" id="SM00743"/>
    </source>
</evidence>
<feature type="region of interest" description="Disordered" evidence="1">
    <location>
        <begin position="349"/>
        <end position="370"/>
    </location>
</feature>
<dbReference type="Gramene" id="TKW24538">
    <property type="protein sequence ID" value="TKW24538"/>
    <property type="gene ID" value="SEVIR_3G057100v2"/>
</dbReference>
<proteinExistence type="predicted"/>
<dbReference type="InterPro" id="IPR008395">
    <property type="entry name" value="Agenet-like_dom"/>
</dbReference>
<dbReference type="EMBL" id="CM016554">
    <property type="protein sequence ID" value="TKW24537.1"/>
    <property type="molecule type" value="Genomic_DNA"/>
</dbReference>
<evidence type="ECO:0000256" key="1">
    <source>
        <dbReference type="SAM" id="MobiDB-lite"/>
    </source>
</evidence>
<feature type="region of interest" description="Disordered" evidence="1">
    <location>
        <begin position="192"/>
        <end position="298"/>
    </location>
</feature>
<evidence type="ECO:0000313" key="3">
    <source>
        <dbReference type="EMBL" id="TKW24537.1"/>
    </source>
</evidence>